<dbReference type="GeneID" id="39737571"/>
<dbReference type="VEuPathDB" id="PlasmoDB:PRELSG_1232700"/>
<gene>
    <name evidence="3" type="ORF">PRELSG_1232700</name>
</gene>
<dbReference type="Proteomes" id="UP000220158">
    <property type="component" value="Chromosome 12"/>
</dbReference>
<feature type="compositionally biased region" description="Polar residues" evidence="1">
    <location>
        <begin position="1318"/>
        <end position="1328"/>
    </location>
</feature>
<feature type="region of interest" description="Disordered" evidence="1">
    <location>
        <begin position="84"/>
        <end position="107"/>
    </location>
</feature>
<feature type="domain" description="Hpc2-related" evidence="2">
    <location>
        <begin position="272"/>
        <end position="324"/>
    </location>
</feature>
<dbReference type="InterPro" id="IPR014840">
    <property type="entry name" value="HRD"/>
</dbReference>
<protein>
    <recommendedName>
        <fullName evidence="2">Hpc2-related domain-containing protein</fullName>
    </recommendedName>
</protein>
<dbReference type="KEGG" id="prel:PRELSG_1232700"/>
<sequence length="1335" mass="157216">METIEKNKNFDYETDAFYKNDNRNEAEIEVYQINEEKKEVDLNNFQNEENRNDNEINNYNISINKNEMNLNGFHSNEIKTHLETEKEEKKNFLNENKSNYETEEENLNDDANLTDEGEEVEEENIVEKDLILQRYKHGINIHINYDDIKKSKVIDFYSECLNKYKNESSFIYYQNYNSNNKVKADDNIDLDPINNVNLINENTENLNNLSNSNDKCLIMKSKNVPKNANVTTINEEFKNFNLQKKKQESLDPLLKCINSLSDRINLQHLVGDPTTYFKIGGGDMFYDINDPFLDDEEMYKELNKTKNEIILTRQIEDEYSIWSADISDDYMEINPDFFFSFYNSRCKYNFSSDEENEKKKNFKNNNKNIEEHEKEKYKKDLKKKEKKNENESINIIENIHINDKNSVTSLLSLSISSNESIIELNQLNVDFNYEQNSNGIIIYSSDGDIDLSSDDNENKSKTEESETSEEDIIFNPFAWKKFQKHIPPEFIGSFEKLEKELDALPLEVNTSDIQNIIKRSVCSIFSQVVEKYTNTLNHFDKELNDLIEIDVKLLRWLTTIMTKMSNSLNDIDIYRIWFENIFFYNTKVFITYEKEFIKKLKNSQIFEKNNVAHLNNILKDILLWKCYQENKEKISKENVDSNCHENNSNNINNNNNNSSSNYNDNRNDSNNNNDNNNECNNNSENSSLEQNRSNNENSNINKSTLIIENFNKNSDNNDNGNNMSIKNNCNLSTQINDNCSNELNKKDKKEDNYFNIKKTVTCNNGNVDVYINKNNKDNFNEIDLKNTCNNNFIDNNLKKESLDENEKNKLLNVKSESDNNDSNSLHFSNRSTIAQIYEDKVNSENYMFLNNNFLKTQYNKKNVEEDAYFDLNNKKNRNIVDHNLNEEKLKCIDKCIKENKINDIDKSKYTNKNNENKEYDEESNIVYKMNMDNHIIEDNKSLEKYFKSFSDISYDMLNYVKIFIKQKCLLKDMISAGFEALVDRQNKHFMKTPYMTLSEILTNLFNFRYKTNITINADYIEGLLNFYQDKYKIDVSYDKGKNKKVFLFDTNEMNKVNNVYYKNINKKLFKEKSLSNDNNNCREENKIKGSRNEEEKNSIKKKNNNSINNNNDVQLKKDNSATNKKHTLIKNESKSLNKKKLTESIKNCNIKEINSSSIKKKNNKSLSNEVTKRNSDKKKNNKTEKKLTDHIVICLENEDKINSPDKIKQNKNNKKNKIESNNVKTDTENIKKKKSNNNINNSTYNQKNKKNENNILIIMDEHKNLNSNNILNEKMNIYKKRKLKNDFQMSKKNTSTSLLKNNKLNEKIKGKTTDSNEKQGMNNYINIETSDDNNH</sequence>
<dbReference type="Pfam" id="PF08729">
    <property type="entry name" value="HUN"/>
    <property type="match status" value="1"/>
</dbReference>
<evidence type="ECO:0000256" key="1">
    <source>
        <dbReference type="SAM" id="MobiDB-lite"/>
    </source>
</evidence>
<reference evidence="3 4" key="1">
    <citation type="submission" date="2015-04" db="EMBL/GenBank/DDBJ databases">
        <authorList>
            <consortium name="Pathogen Informatics"/>
        </authorList>
    </citation>
    <scope>NUCLEOTIDE SEQUENCE [LARGE SCALE GENOMIC DNA]</scope>
    <source>
        <strain evidence="3 4">SGS1</strain>
    </source>
</reference>
<feature type="region of interest" description="Disordered" evidence="1">
    <location>
        <begin position="1156"/>
        <end position="1184"/>
    </location>
</feature>
<feature type="compositionally biased region" description="Basic and acidic residues" evidence="1">
    <location>
        <begin position="368"/>
        <end position="385"/>
    </location>
</feature>
<evidence type="ECO:0000259" key="2">
    <source>
        <dbReference type="Pfam" id="PF08729"/>
    </source>
</evidence>
<evidence type="ECO:0000313" key="4">
    <source>
        <dbReference type="Proteomes" id="UP000220158"/>
    </source>
</evidence>
<organism evidence="3 4">
    <name type="scientific">Plasmodium relictum</name>
    <dbReference type="NCBI Taxonomy" id="85471"/>
    <lineage>
        <taxon>Eukaryota</taxon>
        <taxon>Sar</taxon>
        <taxon>Alveolata</taxon>
        <taxon>Apicomplexa</taxon>
        <taxon>Aconoidasida</taxon>
        <taxon>Haemosporida</taxon>
        <taxon>Plasmodiidae</taxon>
        <taxon>Plasmodium</taxon>
        <taxon>Plasmodium (Haemamoeba)</taxon>
    </lineage>
</organism>
<keyword evidence="4" id="KW-1185">Reference proteome</keyword>
<evidence type="ECO:0000313" key="3">
    <source>
        <dbReference type="EMBL" id="CRH01443.1"/>
    </source>
</evidence>
<feature type="region of interest" description="Disordered" evidence="1">
    <location>
        <begin position="640"/>
        <end position="698"/>
    </location>
</feature>
<feature type="compositionally biased region" description="Low complexity" evidence="1">
    <location>
        <begin position="644"/>
        <end position="698"/>
    </location>
</feature>
<feature type="region of interest" description="Disordered" evidence="1">
    <location>
        <begin position="357"/>
        <end position="385"/>
    </location>
</feature>
<dbReference type="RefSeq" id="XP_028534443.1">
    <property type="nucleotide sequence ID" value="XM_028678122.1"/>
</dbReference>
<proteinExistence type="predicted"/>
<dbReference type="OMA" id="DIDICRI"/>
<dbReference type="OrthoDB" id="361447at2759"/>
<feature type="region of interest" description="Disordered" evidence="1">
    <location>
        <begin position="1305"/>
        <end position="1335"/>
    </location>
</feature>
<accession>A0A1J1H954</accession>
<feature type="compositionally biased region" description="Basic and acidic residues" evidence="1">
    <location>
        <begin position="1075"/>
        <end position="1098"/>
    </location>
</feature>
<name>A0A1J1H954_PLARL</name>
<feature type="compositionally biased region" description="Basic and acidic residues" evidence="1">
    <location>
        <begin position="1170"/>
        <end position="1184"/>
    </location>
</feature>
<feature type="region of interest" description="Disordered" evidence="1">
    <location>
        <begin position="1203"/>
        <end position="1246"/>
    </location>
</feature>
<feature type="region of interest" description="Disordered" evidence="1">
    <location>
        <begin position="1075"/>
        <end position="1135"/>
    </location>
</feature>
<feature type="compositionally biased region" description="Low complexity" evidence="1">
    <location>
        <begin position="1236"/>
        <end position="1246"/>
    </location>
</feature>
<dbReference type="EMBL" id="LN835307">
    <property type="protein sequence ID" value="CRH01443.1"/>
    <property type="molecule type" value="Genomic_DNA"/>
</dbReference>
<feature type="compositionally biased region" description="Basic and acidic residues" evidence="1">
    <location>
        <begin position="1305"/>
        <end position="1317"/>
    </location>
</feature>